<sequence>MQGSRSHDVGQAIVPEVEFALVINRMIESIKTDPEHLRATVYELARHKLKEQFGAEPDIERLSDALEVAIRGVEAFTIDKGQETLPGSRQEAVLGQGQVPRLAGPAREVNSATTLMQQDKARRFIAPVRLLLVLAIILSFVFVAKQKSASIDELRKEARRLVASLAGQAPKETPAEVPQATASVTVAAPARSPLTPTVYGVYAISADKLYELELLPGRAPDPRVAISAAILTPSRTTLPDGHVEFVVFRRDSATNAADHAEVRVVAKIAREISFDQAGKPVTSKSDDSWVIRNISIPYRTAPKKDQPDMYEVKGEDPETALAPGRYALVLKGQAYDFSVGGAITNPKHCLERMAASNGQFYSECPIGQPSAIKG</sequence>
<accession>A0A1M7SQG1</accession>
<keyword evidence="3" id="KW-1185">Reference proteome</keyword>
<feature type="transmembrane region" description="Helical" evidence="1">
    <location>
        <begin position="124"/>
        <end position="144"/>
    </location>
</feature>
<evidence type="ECO:0000313" key="3">
    <source>
        <dbReference type="Proteomes" id="UP000184096"/>
    </source>
</evidence>
<evidence type="ECO:0000256" key="1">
    <source>
        <dbReference type="SAM" id="Phobius"/>
    </source>
</evidence>
<keyword evidence="1" id="KW-1133">Transmembrane helix</keyword>
<reference evidence="3" key="1">
    <citation type="submission" date="2016-11" db="EMBL/GenBank/DDBJ databases">
        <authorList>
            <person name="Varghese N."/>
            <person name="Submissions S."/>
        </authorList>
    </citation>
    <scope>NUCLEOTIDE SEQUENCE [LARGE SCALE GENOMIC DNA]</scope>
    <source>
        <strain evidence="3">GAS401</strain>
    </source>
</reference>
<organism evidence="2 3">
    <name type="scientific">Bradyrhizobium erythrophlei</name>
    <dbReference type="NCBI Taxonomy" id="1437360"/>
    <lineage>
        <taxon>Bacteria</taxon>
        <taxon>Pseudomonadati</taxon>
        <taxon>Pseudomonadota</taxon>
        <taxon>Alphaproteobacteria</taxon>
        <taxon>Hyphomicrobiales</taxon>
        <taxon>Nitrobacteraceae</taxon>
        <taxon>Bradyrhizobium</taxon>
    </lineage>
</organism>
<proteinExistence type="predicted"/>
<keyword evidence="1" id="KW-0472">Membrane</keyword>
<name>A0A1M7SQG1_9BRAD</name>
<gene>
    <name evidence="2" type="ORF">SAMN05444170_0038</name>
</gene>
<keyword evidence="1" id="KW-0812">Transmembrane</keyword>
<dbReference type="EMBL" id="LT670849">
    <property type="protein sequence ID" value="SHN60787.1"/>
    <property type="molecule type" value="Genomic_DNA"/>
</dbReference>
<dbReference type="Proteomes" id="UP000184096">
    <property type="component" value="Chromosome I"/>
</dbReference>
<protein>
    <submittedName>
        <fullName evidence="2">Uncharacterized protein</fullName>
    </submittedName>
</protein>
<evidence type="ECO:0000313" key="2">
    <source>
        <dbReference type="EMBL" id="SHN60787.1"/>
    </source>
</evidence>
<dbReference type="AlphaFoldDB" id="A0A1M7SQG1"/>